<reference evidence="4 5" key="1">
    <citation type="submission" date="2014-07" db="EMBL/GenBank/DDBJ databases">
        <authorList>
            <person name="Wibberg Daniel"/>
        </authorList>
    </citation>
    <scope>NUCLEOTIDE SEQUENCE [LARGE SCALE GENOMIC DNA]</scope>
</reference>
<dbReference type="Proteomes" id="UP000040576">
    <property type="component" value="Unassembled WGS sequence"/>
</dbReference>
<dbReference type="CDD" id="cd00118">
    <property type="entry name" value="LysM"/>
    <property type="match status" value="1"/>
</dbReference>
<dbReference type="InterPro" id="IPR016047">
    <property type="entry name" value="M23ase_b-sheet_dom"/>
</dbReference>
<evidence type="ECO:0000259" key="3">
    <source>
        <dbReference type="PROSITE" id="PS51782"/>
    </source>
</evidence>
<evidence type="ECO:0000313" key="4">
    <source>
        <dbReference type="EMBL" id="CEE03290.1"/>
    </source>
</evidence>
<dbReference type="PANTHER" id="PTHR21666:SF270">
    <property type="entry name" value="MUREIN HYDROLASE ACTIVATOR ENVC"/>
    <property type="match status" value="1"/>
</dbReference>
<evidence type="ECO:0000313" key="5">
    <source>
        <dbReference type="Proteomes" id="UP000040576"/>
    </source>
</evidence>
<accession>A0A090J5V0</accession>
<dbReference type="Gene3D" id="2.20.230.10">
    <property type="entry name" value="Resuscitation-promoting factor rpfb"/>
    <property type="match status" value="1"/>
</dbReference>
<protein>
    <submittedName>
        <fullName evidence="4">Metalloprotease yebA</fullName>
    </submittedName>
</protein>
<dbReference type="Pfam" id="PF01476">
    <property type="entry name" value="LysM"/>
    <property type="match status" value="1"/>
</dbReference>
<keyword evidence="4" id="KW-0482">Metalloprotease</keyword>
<keyword evidence="5" id="KW-1185">Reference proteome</keyword>
<dbReference type="PROSITE" id="PS51782">
    <property type="entry name" value="LYSM"/>
    <property type="match status" value="1"/>
</dbReference>
<dbReference type="CDD" id="cd12797">
    <property type="entry name" value="M23_peptidase"/>
    <property type="match status" value="1"/>
</dbReference>
<dbReference type="InterPro" id="IPR018392">
    <property type="entry name" value="LysM"/>
</dbReference>
<proteinExistence type="predicted"/>
<dbReference type="PANTHER" id="PTHR21666">
    <property type="entry name" value="PEPTIDASE-RELATED"/>
    <property type="match status" value="1"/>
</dbReference>
<evidence type="ECO:0000259" key="2">
    <source>
        <dbReference type="PROSITE" id="PS51109"/>
    </source>
</evidence>
<gene>
    <name evidence="4" type="ORF">BT1A1_3509</name>
</gene>
<keyword evidence="4" id="KW-0378">Hydrolase</keyword>
<dbReference type="SUPFAM" id="SSF51261">
    <property type="entry name" value="Duplicated hybrid motif"/>
    <property type="match status" value="1"/>
</dbReference>
<dbReference type="InterPro" id="IPR011098">
    <property type="entry name" value="G5_dom"/>
</dbReference>
<dbReference type="SMART" id="SM01208">
    <property type="entry name" value="G5"/>
    <property type="match status" value="1"/>
</dbReference>
<dbReference type="InterPro" id="IPR050570">
    <property type="entry name" value="Cell_wall_metabolism_enzyme"/>
</dbReference>
<dbReference type="SMART" id="SM00257">
    <property type="entry name" value="LysM"/>
    <property type="match status" value="1"/>
</dbReference>
<dbReference type="Gene3D" id="2.70.70.10">
    <property type="entry name" value="Glucose Permease (Domain IIA)"/>
    <property type="match status" value="1"/>
</dbReference>
<dbReference type="SUPFAM" id="SSF54106">
    <property type="entry name" value="LysM domain"/>
    <property type="match status" value="1"/>
</dbReference>
<dbReference type="RefSeq" id="WP_051989216.1">
    <property type="nucleotide sequence ID" value="NZ_CCRF01000105.1"/>
</dbReference>
<dbReference type="Gene3D" id="3.10.350.10">
    <property type="entry name" value="LysM domain"/>
    <property type="match status" value="1"/>
</dbReference>
<feature type="domain" description="G5" evidence="2">
    <location>
        <begin position="281"/>
        <end position="362"/>
    </location>
</feature>
<dbReference type="EMBL" id="CCRF01000105">
    <property type="protein sequence ID" value="CEE03290.1"/>
    <property type="molecule type" value="Genomic_DNA"/>
</dbReference>
<dbReference type="InterPro" id="IPR011055">
    <property type="entry name" value="Dup_hybrid_motif"/>
</dbReference>
<dbReference type="Pfam" id="PF07501">
    <property type="entry name" value="G5"/>
    <property type="match status" value="1"/>
</dbReference>
<dbReference type="InterPro" id="IPR036779">
    <property type="entry name" value="LysM_dom_sf"/>
</dbReference>
<organism evidence="4 5">
    <name type="scientific">Caldibacillus thermoamylovorans</name>
    <dbReference type="NCBI Taxonomy" id="35841"/>
    <lineage>
        <taxon>Bacteria</taxon>
        <taxon>Bacillati</taxon>
        <taxon>Bacillota</taxon>
        <taxon>Bacilli</taxon>
        <taxon>Bacillales</taxon>
        <taxon>Bacillaceae</taxon>
        <taxon>Caldibacillus</taxon>
    </lineage>
</organism>
<sequence>MQLKEGWQKISVKAGSLKDQQRQTFKRTILATIVISTISTSTSIATAKETAKLQKVYHVYINNNYLGTVSDKEKVERFVNQKMSETQKRFEGYQLAYKKDDLAFVPEQVFTASVDNEKDVISKIQENYDVAVEAVAVQIDGKTVTYLTDEEKVNELIEKLKLTYIPPEQLKALETQSNENLPELKEGETRITDISLSTKLTYVHEEIDPAQVTSVDEAVNLLQKGIEKEEKYIVKEGDVLGTIAESHGLDLKQLLDLNPGLNEDSIIQIGDELNVTVYEPYVKVNVKQENMSLQKIPYEVQIVEDETMYKGDAKLVQEGVEGEKMVRSIITLQNGTKIGEEIADEKVIKEPVNKIIHQGTKVIPSRGTGQFAWPTNGGYISSHLGYRWGKQHKGIDIARPEDRIIKSADNGTVVSAGWDGGYGNKIVIDHNNGIQTVYAHLSSINVSIGQTVEKGSQIGIMGSTGNSTGIHLHFEVYKNGVLQNPLTYLQ</sequence>
<dbReference type="GO" id="GO:0006508">
    <property type="term" value="P:proteolysis"/>
    <property type="evidence" value="ECO:0007669"/>
    <property type="project" value="UniProtKB-KW"/>
</dbReference>
<evidence type="ECO:0000256" key="1">
    <source>
        <dbReference type="ARBA" id="ARBA00022729"/>
    </source>
</evidence>
<name>A0A090J5V0_9BACI</name>
<keyword evidence="4" id="KW-0645">Protease</keyword>
<feature type="domain" description="LysM" evidence="3">
    <location>
        <begin position="230"/>
        <end position="275"/>
    </location>
</feature>
<dbReference type="Pfam" id="PF01551">
    <property type="entry name" value="Peptidase_M23"/>
    <property type="match status" value="1"/>
</dbReference>
<dbReference type="PROSITE" id="PS51109">
    <property type="entry name" value="G5"/>
    <property type="match status" value="1"/>
</dbReference>
<dbReference type="AlphaFoldDB" id="A0A090J5V0"/>
<keyword evidence="1" id="KW-0732">Signal</keyword>
<dbReference type="GO" id="GO:0004222">
    <property type="term" value="F:metalloendopeptidase activity"/>
    <property type="evidence" value="ECO:0007669"/>
    <property type="project" value="TreeGrafter"/>
</dbReference>